<comment type="function">
    <text evidence="2 4">Binds together with bS18 to 16S ribosomal RNA.</text>
</comment>
<dbReference type="InterPro" id="IPR000529">
    <property type="entry name" value="Ribosomal_bS6"/>
</dbReference>
<dbReference type="InterPro" id="IPR035980">
    <property type="entry name" value="Ribosomal_bS6_sf"/>
</dbReference>
<evidence type="ECO:0000256" key="2">
    <source>
        <dbReference type="ARBA" id="ARBA00035104"/>
    </source>
</evidence>
<dbReference type="Pfam" id="PF01250">
    <property type="entry name" value="Ribosomal_S6"/>
    <property type="match status" value="1"/>
</dbReference>
<gene>
    <name evidence="4" type="primary">rpsF</name>
    <name evidence="5" type="ORF">MHSWG343_01960</name>
</gene>
<accession>A0A478FS66</accession>
<name>A0A478FS66_9MOLU</name>
<protein>
    <recommendedName>
        <fullName evidence="3 4">Small ribosomal subunit protein bS6</fullName>
    </recommendedName>
</protein>
<dbReference type="InterPro" id="IPR020814">
    <property type="entry name" value="Ribosomal_S6_plastid/chlpt"/>
</dbReference>
<dbReference type="GO" id="GO:0019843">
    <property type="term" value="F:rRNA binding"/>
    <property type="evidence" value="ECO:0007669"/>
    <property type="project" value="UniProtKB-UniRule"/>
</dbReference>
<evidence type="ECO:0000313" key="5">
    <source>
        <dbReference type="EMBL" id="GCE63216.1"/>
    </source>
</evidence>
<dbReference type="GO" id="GO:1990904">
    <property type="term" value="C:ribonucleoprotein complex"/>
    <property type="evidence" value="ECO:0007669"/>
    <property type="project" value="UniProtKB-KW"/>
</dbReference>
<dbReference type="CDD" id="cd00473">
    <property type="entry name" value="bS6"/>
    <property type="match status" value="1"/>
</dbReference>
<keyword evidence="4 5" id="KW-0689">Ribosomal protein</keyword>
<dbReference type="HAMAP" id="MF_00360">
    <property type="entry name" value="Ribosomal_bS6"/>
    <property type="match status" value="1"/>
</dbReference>
<evidence type="ECO:0000256" key="4">
    <source>
        <dbReference type="HAMAP-Rule" id="MF_00360"/>
    </source>
</evidence>
<dbReference type="AlphaFoldDB" id="A0A478FS66"/>
<keyword evidence="4" id="KW-0687">Ribonucleoprotein</keyword>
<dbReference type="GO" id="GO:0003735">
    <property type="term" value="F:structural constituent of ribosome"/>
    <property type="evidence" value="ECO:0007669"/>
    <property type="project" value="InterPro"/>
</dbReference>
<proteinExistence type="inferred from homology"/>
<organism evidence="5 6">
    <name type="scientific">Candidatus Mycoplasma haematohominis</name>
    <dbReference type="NCBI Taxonomy" id="1494318"/>
    <lineage>
        <taxon>Bacteria</taxon>
        <taxon>Bacillati</taxon>
        <taxon>Mycoplasmatota</taxon>
        <taxon>Mollicutes</taxon>
        <taxon>Mycoplasmataceae</taxon>
        <taxon>Mycoplasma</taxon>
    </lineage>
</organism>
<keyword evidence="4" id="KW-0699">rRNA-binding</keyword>
<evidence type="ECO:0000256" key="1">
    <source>
        <dbReference type="ARBA" id="ARBA00009512"/>
    </source>
</evidence>
<dbReference type="SUPFAM" id="SSF54995">
    <property type="entry name" value="Ribosomal protein S6"/>
    <property type="match status" value="1"/>
</dbReference>
<comment type="caution">
    <text evidence="5">The sequence shown here is derived from an EMBL/GenBank/DDBJ whole genome shotgun (WGS) entry which is preliminary data.</text>
</comment>
<dbReference type="GO" id="GO:0006412">
    <property type="term" value="P:translation"/>
    <property type="evidence" value="ECO:0007669"/>
    <property type="project" value="UniProtKB-UniRule"/>
</dbReference>
<dbReference type="RefSeq" id="WP_216082816.1">
    <property type="nucleotide sequence ID" value="NZ_CACTIB010000008.1"/>
</dbReference>
<dbReference type="Proteomes" id="UP000324831">
    <property type="component" value="Unassembled WGS sequence"/>
</dbReference>
<keyword evidence="4" id="KW-0694">RNA-binding</keyword>
<evidence type="ECO:0000256" key="3">
    <source>
        <dbReference type="ARBA" id="ARBA00035294"/>
    </source>
</evidence>
<dbReference type="Gene3D" id="3.30.70.60">
    <property type="match status" value="1"/>
</dbReference>
<dbReference type="InterPro" id="IPR014717">
    <property type="entry name" value="Transl_elong_EF1B/ribsomal_bS6"/>
</dbReference>
<dbReference type="GO" id="GO:0005840">
    <property type="term" value="C:ribosome"/>
    <property type="evidence" value="ECO:0007669"/>
    <property type="project" value="UniProtKB-KW"/>
</dbReference>
<evidence type="ECO:0000313" key="6">
    <source>
        <dbReference type="Proteomes" id="UP000324831"/>
    </source>
</evidence>
<dbReference type="EMBL" id="BIMN01000001">
    <property type="protein sequence ID" value="GCE63216.1"/>
    <property type="molecule type" value="Genomic_DNA"/>
</dbReference>
<reference evidence="5 6" key="1">
    <citation type="submission" date="2019-01" db="EMBL/GenBank/DDBJ databases">
        <title>Draft genome sequences of Candidatus Mycoplasma haemohominis SWG34-3 identified from a patient with pyrexia, anemia and liver dysfunction.</title>
        <authorList>
            <person name="Sekizuka T."/>
            <person name="Hattori N."/>
            <person name="Katano H."/>
            <person name="Takuma T."/>
            <person name="Ito T."/>
            <person name="Arai N."/>
            <person name="Yanai R."/>
            <person name="Ishii S."/>
            <person name="Miura Y."/>
            <person name="Tokunaga T."/>
            <person name="Watanabe H."/>
            <person name="Nomura N."/>
            <person name="Eguchi J."/>
            <person name="Arai T."/>
            <person name="Hasegawa H."/>
            <person name="Nakamaki T."/>
            <person name="Wakita T."/>
            <person name="Niki Y."/>
            <person name="Kuroda M."/>
        </authorList>
    </citation>
    <scope>NUCLEOTIDE SEQUENCE [LARGE SCALE GENOMIC DNA]</scope>
    <source>
        <strain evidence="5">SWG34-3</strain>
    </source>
</reference>
<sequence length="145" mass="17052">MGKGYKSKNKQCSYEVMLVIDGDLSPEDARQEIASLLALVNEQQEYKERMIPNDKLAYVIRGRKTCHRLILNFKLEDTSILAEFNRLALLNKRLLRYLVINETKDRSFRARNNPKKIKDYQIRQEKYKQFLELKKNAANTPQNAS</sequence>
<comment type="similarity">
    <text evidence="1 4">Belongs to the bacterial ribosomal protein bS6 family.</text>
</comment>